<reference evidence="2" key="1">
    <citation type="journal article" date="2022" name="Mol. Ecol. Resour.">
        <title>The genomes of chicory, endive, great burdock and yacon provide insights into Asteraceae palaeo-polyploidization history and plant inulin production.</title>
        <authorList>
            <person name="Fan W."/>
            <person name="Wang S."/>
            <person name="Wang H."/>
            <person name="Wang A."/>
            <person name="Jiang F."/>
            <person name="Liu H."/>
            <person name="Zhao H."/>
            <person name="Xu D."/>
            <person name="Zhang Y."/>
        </authorList>
    </citation>
    <scope>NUCLEOTIDE SEQUENCE [LARGE SCALE GENOMIC DNA]</scope>
    <source>
        <strain evidence="2">cv. Punajuju</strain>
    </source>
</reference>
<evidence type="ECO:0000313" key="2">
    <source>
        <dbReference type="Proteomes" id="UP001055811"/>
    </source>
</evidence>
<reference evidence="1 2" key="2">
    <citation type="journal article" date="2022" name="Mol. Ecol. Resour.">
        <title>The genomes of chicory, endive, great burdock and yacon provide insights into Asteraceae paleo-polyploidization history and plant inulin production.</title>
        <authorList>
            <person name="Fan W."/>
            <person name="Wang S."/>
            <person name="Wang H."/>
            <person name="Wang A."/>
            <person name="Jiang F."/>
            <person name="Liu H."/>
            <person name="Zhao H."/>
            <person name="Xu D."/>
            <person name="Zhang Y."/>
        </authorList>
    </citation>
    <scope>NUCLEOTIDE SEQUENCE [LARGE SCALE GENOMIC DNA]</scope>
    <source>
        <strain evidence="2">cv. Punajuju</strain>
        <tissue evidence="1">Leaves</tissue>
    </source>
</reference>
<evidence type="ECO:0000313" key="1">
    <source>
        <dbReference type="EMBL" id="KAI3689421.1"/>
    </source>
</evidence>
<name>A0ACB8YVF4_CICIN</name>
<protein>
    <submittedName>
        <fullName evidence="1">Uncharacterized protein</fullName>
    </submittedName>
</protein>
<keyword evidence="2" id="KW-1185">Reference proteome</keyword>
<gene>
    <name evidence="1" type="ORF">L2E82_47378</name>
</gene>
<dbReference type="EMBL" id="CM042017">
    <property type="protein sequence ID" value="KAI3689421.1"/>
    <property type="molecule type" value="Genomic_DNA"/>
</dbReference>
<accession>A0ACB8YVF4</accession>
<organism evidence="1 2">
    <name type="scientific">Cichorium intybus</name>
    <name type="common">Chicory</name>
    <dbReference type="NCBI Taxonomy" id="13427"/>
    <lineage>
        <taxon>Eukaryota</taxon>
        <taxon>Viridiplantae</taxon>
        <taxon>Streptophyta</taxon>
        <taxon>Embryophyta</taxon>
        <taxon>Tracheophyta</taxon>
        <taxon>Spermatophyta</taxon>
        <taxon>Magnoliopsida</taxon>
        <taxon>eudicotyledons</taxon>
        <taxon>Gunneridae</taxon>
        <taxon>Pentapetalae</taxon>
        <taxon>asterids</taxon>
        <taxon>campanulids</taxon>
        <taxon>Asterales</taxon>
        <taxon>Asteraceae</taxon>
        <taxon>Cichorioideae</taxon>
        <taxon>Cichorieae</taxon>
        <taxon>Cichoriinae</taxon>
        <taxon>Cichorium</taxon>
    </lineage>
</organism>
<comment type="caution">
    <text evidence="1">The sequence shown here is derived from an EMBL/GenBank/DDBJ whole genome shotgun (WGS) entry which is preliminary data.</text>
</comment>
<dbReference type="Proteomes" id="UP001055811">
    <property type="component" value="Linkage Group LG09"/>
</dbReference>
<proteinExistence type="predicted"/>
<sequence>MRREISTTINNFHSYTHTRHFTCNNPTQTAMDRSEEDMKSLGFFGIFKQSFKTIFSWKKIFAQITLTLILPLTIVFLAHMEISHHLFLNIGTNSYLQVDPDYDDGRRTSATDWLYYALFKIAYFIFFIAFSLLSTAAVVFTIASIYTDREIIFRKVMKVVPKVWKRLFVTFASIIMTFFIYDVIGGIALAISRSIFGNSIVGVILLLIIAIIYILGFLYLSVVWQLATVVTVLENISGFKAMKKGKDLANGKKKVGMGIAFVLYGFLLGLIIVYELFVEYGGSFGLAWVWRVMLGILCGLLLLMLFLLFFVTQTVFYLVCKSHHREVIDKLSLSTFLEAYTGETVVYPTVGEEIQLGRPQPQGPQQV</sequence>